<dbReference type="InterPro" id="IPR040077">
    <property type="entry name" value="GST_C_Theta"/>
</dbReference>
<evidence type="ECO:0000256" key="11">
    <source>
        <dbReference type="SAM" id="MobiDB-lite"/>
    </source>
</evidence>
<feature type="domain" description="GST C-terminal" evidence="13">
    <location>
        <begin position="551"/>
        <end position="694"/>
    </location>
</feature>
<comment type="subcellular location">
    <subcellularLocation>
        <location evidence="2">Cytoplasm</location>
    </subcellularLocation>
</comment>
<dbReference type="FunFam" id="1.20.1050.10:FF:000008">
    <property type="entry name" value="Glutathione S-transferase theta-1"/>
    <property type="match status" value="2"/>
</dbReference>
<dbReference type="Pfam" id="PF00043">
    <property type="entry name" value="GST_C"/>
    <property type="match status" value="1"/>
</dbReference>
<keyword evidence="7" id="KW-0808">Transferase</keyword>
<dbReference type="SUPFAM" id="SSF52833">
    <property type="entry name" value="Thioredoxin-like"/>
    <property type="match status" value="3"/>
</dbReference>
<feature type="domain" description="GST C-terminal" evidence="13">
    <location>
        <begin position="337"/>
        <end position="467"/>
    </location>
</feature>
<dbReference type="PANTHER" id="PTHR43917">
    <property type="match status" value="1"/>
</dbReference>
<evidence type="ECO:0000256" key="5">
    <source>
        <dbReference type="ARBA" id="ARBA00012452"/>
    </source>
</evidence>
<evidence type="ECO:0000256" key="6">
    <source>
        <dbReference type="ARBA" id="ARBA00022490"/>
    </source>
</evidence>
<evidence type="ECO:0000259" key="12">
    <source>
        <dbReference type="PROSITE" id="PS50404"/>
    </source>
</evidence>
<feature type="non-terminal residue" evidence="14">
    <location>
        <position position="968"/>
    </location>
</feature>
<comment type="caution">
    <text evidence="14">The sequence shown here is derived from an EMBL/GenBank/DDBJ whole genome shotgun (WGS) entry which is preliminary data.</text>
</comment>
<feature type="domain" description="GST N-terminal" evidence="12">
    <location>
        <begin position="429"/>
        <end position="545"/>
    </location>
</feature>
<keyword evidence="6" id="KW-0963">Cytoplasm</keyword>
<comment type="function">
    <text evidence="1">Conjugation of reduced glutathione to a wide number of exogenous and endogenous hydrophobic electrophiles.</text>
</comment>
<dbReference type="PROSITE" id="PS50405">
    <property type="entry name" value="GST_CTER"/>
    <property type="match status" value="3"/>
</dbReference>
<dbReference type="Gene3D" id="1.20.1050.10">
    <property type="match status" value="4"/>
</dbReference>
<comment type="catalytic activity">
    <reaction evidence="8">
        <text>RX + glutathione = an S-substituted glutathione + a halide anion + H(+)</text>
        <dbReference type="Rhea" id="RHEA:16437"/>
        <dbReference type="ChEBI" id="CHEBI:15378"/>
        <dbReference type="ChEBI" id="CHEBI:16042"/>
        <dbReference type="ChEBI" id="CHEBI:17792"/>
        <dbReference type="ChEBI" id="CHEBI:57925"/>
        <dbReference type="ChEBI" id="CHEBI:90779"/>
        <dbReference type="EC" id="2.5.1.18"/>
    </reaction>
</comment>
<dbReference type="FunFam" id="3.40.30.10:FF:000086">
    <property type="entry name" value="Glutathione S-transferase theta-1"/>
    <property type="match status" value="1"/>
</dbReference>
<dbReference type="EC" id="2.5.1.18" evidence="5"/>
<evidence type="ECO:0000313" key="15">
    <source>
        <dbReference type="Proteomes" id="UP000551758"/>
    </source>
</evidence>
<dbReference type="CDD" id="cd03050">
    <property type="entry name" value="GST_N_Theta"/>
    <property type="match status" value="2"/>
</dbReference>
<dbReference type="InterPro" id="IPR036249">
    <property type="entry name" value="Thioredoxin-like_sf"/>
</dbReference>
<evidence type="ECO:0000256" key="8">
    <source>
        <dbReference type="ARBA" id="ARBA00047960"/>
    </source>
</evidence>
<dbReference type="InterPro" id="IPR004046">
    <property type="entry name" value="GST_C"/>
</dbReference>
<feature type="domain" description="GST N-terminal" evidence="12">
    <location>
        <begin position="250"/>
        <end position="331"/>
    </location>
</feature>
<dbReference type="SUPFAM" id="SSF47616">
    <property type="entry name" value="GST C-terminal domain-like"/>
    <property type="match status" value="4"/>
</dbReference>
<sequence length="968" mass="108224">RPVLVGGEISDTAARSVAILLYLSCEFQTAAHWYPPELQARARVDEYLAWQHAAIQLPATNVDLCELEELLGKLTRTLQHLDRQVLAARPFLATEQVSLADLMAFRELMQRPLGGTLGTRLSTPPSCPVSPAHCSRLRPLPRLAPAGSVAGPRGGCPGPRARSGGPQARAPASGPPRGPNPCCSENSRFPGLMTTPRETRSSRTRGPGPGLERASHRLAGGHRARGSGGTQLRFRAHRPGLEGAQHSLSMVLELYLDLLSASCRTVYIFARKNSIPFDFQFVDLLKGHHHSKEYIEINPLRKLPSLKDGKFILSESVAILFYLCRKYSAPSHWYPPDLHTRARVDEFMAWQHTAIQLPMRKILWIKLLIPMITGEEVPAEKTEQMLAEVKNNLQLFEEKFLQDKMFITGNQISLADLVALMEMMQPMGGNHNVFLNSSKLAEWRMRVELAIGSGLFWEAHDRLVKLAEWDCSTLDPTVKARISLLRRLHLPREERHPLRAVHPSRRRLCQVNPLKKVPALKDRAVTLTESVAILLYLTHKYNVPNHWCPQDLQAHAHVDEYPAWQHTTLGRICCRTLWHKMMFPMFMSEPVSPETLAATLAELDVTLQLLEDKFLQKKAFLAGPHISLADPVAITEPMHQCVEVAMGEVLSREAHEVISREAHEVILKVKDSPSADPTIKQKLMPRGLAMILPSSGGAARRCGLGCLAIPARRSRSVFCSPGLPAAPAMGLELYLDLLSQPCRAVYIFAKKNGIPFELRTVELLKGQHHSDAFVQVNPLRKVPALKDGDFTLTESVAILLYLSRKYKAPDHWYPQDLQARARVDEYLAWQHTALRSSCLRATWQKLMGPVLLGERVPPETLASTLAELDRCLQLLEDKFLKDQAFLAGPHISVADLVAITELMHPVSAGCQVFKSRPKLAAWRQRVEAAVGEDLFQEAHAVLMKTKDLPPLDRAVKEKLRPLAQVLLQ</sequence>
<dbReference type="PROSITE" id="PS50404">
    <property type="entry name" value="GST_NTER"/>
    <property type="match status" value="3"/>
</dbReference>
<feature type="compositionally biased region" description="Low complexity" evidence="11">
    <location>
        <begin position="158"/>
        <end position="172"/>
    </location>
</feature>
<dbReference type="Gene3D" id="3.40.30.10">
    <property type="entry name" value="Glutaredoxin"/>
    <property type="match status" value="3"/>
</dbReference>
<gene>
    <name evidence="14" type="ORF">HPG69_003986</name>
</gene>
<dbReference type="InterPro" id="IPR040075">
    <property type="entry name" value="GST_N_Theta"/>
</dbReference>
<evidence type="ECO:0000256" key="3">
    <source>
        <dbReference type="ARBA" id="ARBA00009899"/>
    </source>
</evidence>
<protein>
    <recommendedName>
        <fullName evidence="9">Glutathione S-transferase theta-4</fullName>
        <ecNumber evidence="5">2.5.1.18</ecNumber>
    </recommendedName>
    <alternativeName>
        <fullName evidence="10">GST class-theta-4</fullName>
    </alternativeName>
</protein>
<dbReference type="InterPro" id="IPR051369">
    <property type="entry name" value="GST_Theta"/>
</dbReference>
<dbReference type="InterPro" id="IPR036282">
    <property type="entry name" value="Glutathione-S-Trfase_C_sf"/>
</dbReference>
<dbReference type="GO" id="GO:0005737">
    <property type="term" value="C:cytoplasm"/>
    <property type="evidence" value="ECO:0007669"/>
    <property type="project" value="UniProtKB-SubCell"/>
</dbReference>
<dbReference type="SFLD" id="SFLDG01153">
    <property type="entry name" value="Main.4:_Theta-like"/>
    <property type="match status" value="1"/>
</dbReference>
<reference evidence="14 15" key="1">
    <citation type="journal article" date="2020" name="Mol. Biol. Evol.">
        <title>Interspecific Gene Flow and the Evolution of Specialization in Black and White Rhinoceros.</title>
        <authorList>
            <person name="Moodley Y."/>
            <person name="Westbury M.V."/>
            <person name="Russo I.M."/>
            <person name="Gopalakrishnan S."/>
            <person name="Rakotoarivelo A."/>
            <person name="Olsen R.A."/>
            <person name="Prost S."/>
            <person name="Tunstall T."/>
            <person name="Ryder O.A."/>
            <person name="Dalen L."/>
            <person name="Bruford M.W."/>
        </authorList>
    </citation>
    <scope>NUCLEOTIDE SEQUENCE [LARGE SCALE GENOMIC DNA]</scope>
    <source>
        <strain evidence="14">SBR-YM</strain>
        <tissue evidence="14">Skin</tissue>
    </source>
</reference>
<comment type="similarity">
    <text evidence="3">Belongs to the GST superfamily. Theta family.</text>
</comment>
<dbReference type="InterPro" id="IPR040079">
    <property type="entry name" value="Glutathione_S-Trfase"/>
</dbReference>
<dbReference type="CDD" id="cd03183">
    <property type="entry name" value="GST_C_Theta"/>
    <property type="match status" value="2"/>
</dbReference>
<evidence type="ECO:0000313" key="14">
    <source>
        <dbReference type="EMBL" id="KAF5921914.1"/>
    </source>
</evidence>
<evidence type="ECO:0000256" key="4">
    <source>
        <dbReference type="ARBA" id="ARBA00011738"/>
    </source>
</evidence>
<feature type="domain" description="GST C-terminal" evidence="13">
    <location>
        <begin position="816"/>
        <end position="950"/>
    </location>
</feature>
<dbReference type="AlphaFoldDB" id="A0A7J7F2A4"/>
<dbReference type="InterPro" id="IPR004045">
    <property type="entry name" value="Glutathione_S-Trfase_N"/>
</dbReference>
<comment type="subunit">
    <text evidence="4">Homodimer.</text>
</comment>
<accession>A0A7J7F2A4</accession>
<dbReference type="Proteomes" id="UP000551758">
    <property type="component" value="Unassembled WGS sequence"/>
</dbReference>
<organism evidence="14 15">
    <name type="scientific">Diceros bicornis minor</name>
    <name type="common">South-central black rhinoceros</name>
    <dbReference type="NCBI Taxonomy" id="77932"/>
    <lineage>
        <taxon>Eukaryota</taxon>
        <taxon>Metazoa</taxon>
        <taxon>Chordata</taxon>
        <taxon>Craniata</taxon>
        <taxon>Vertebrata</taxon>
        <taxon>Euteleostomi</taxon>
        <taxon>Mammalia</taxon>
        <taxon>Eutheria</taxon>
        <taxon>Laurasiatheria</taxon>
        <taxon>Perissodactyla</taxon>
        <taxon>Rhinocerotidae</taxon>
        <taxon>Diceros</taxon>
    </lineage>
</organism>
<keyword evidence="15" id="KW-1185">Reference proteome</keyword>
<dbReference type="Pfam" id="PF13417">
    <property type="entry name" value="GST_N_3"/>
    <property type="match status" value="1"/>
</dbReference>
<evidence type="ECO:0000256" key="1">
    <source>
        <dbReference type="ARBA" id="ARBA00003701"/>
    </source>
</evidence>
<evidence type="ECO:0000256" key="7">
    <source>
        <dbReference type="ARBA" id="ARBA00022679"/>
    </source>
</evidence>
<name>A0A7J7F2A4_DICBM</name>
<feature type="region of interest" description="Disordered" evidence="11">
    <location>
        <begin position="144"/>
        <end position="229"/>
    </location>
</feature>
<dbReference type="InterPro" id="IPR010987">
    <property type="entry name" value="Glutathione-S-Trfase_C-like"/>
</dbReference>
<dbReference type="EMBL" id="JACDTQ010001580">
    <property type="protein sequence ID" value="KAF5921914.1"/>
    <property type="molecule type" value="Genomic_DNA"/>
</dbReference>
<dbReference type="SFLD" id="SFLDG00358">
    <property type="entry name" value="Main_(cytGST)"/>
    <property type="match status" value="2"/>
</dbReference>
<proteinExistence type="inferred from homology"/>
<dbReference type="Pfam" id="PF02798">
    <property type="entry name" value="GST_N"/>
    <property type="match status" value="2"/>
</dbReference>
<evidence type="ECO:0000256" key="10">
    <source>
        <dbReference type="ARBA" id="ARBA00074996"/>
    </source>
</evidence>
<evidence type="ECO:0000256" key="9">
    <source>
        <dbReference type="ARBA" id="ARBA00067096"/>
    </source>
</evidence>
<feature type="domain" description="GST N-terminal" evidence="12">
    <location>
        <begin position="729"/>
        <end position="810"/>
    </location>
</feature>
<dbReference type="PANTHER" id="PTHR43917:SF12">
    <property type="entry name" value="GLUTATHIONE S-TRANSFERASE THETA-3"/>
    <property type="match status" value="1"/>
</dbReference>
<dbReference type="GO" id="GO:0006749">
    <property type="term" value="P:glutathione metabolic process"/>
    <property type="evidence" value="ECO:0007669"/>
    <property type="project" value="TreeGrafter"/>
</dbReference>
<evidence type="ECO:0000259" key="13">
    <source>
        <dbReference type="PROSITE" id="PS50405"/>
    </source>
</evidence>
<dbReference type="SFLD" id="SFLDS00019">
    <property type="entry name" value="Glutathione_Transferase_(cytos"/>
    <property type="match status" value="3"/>
</dbReference>
<dbReference type="GO" id="GO:0004364">
    <property type="term" value="F:glutathione transferase activity"/>
    <property type="evidence" value="ECO:0007669"/>
    <property type="project" value="UniProtKB-EC"/>
</dbReference>
<evidence type="ECO:0000256" key="2">
    <source>
        <dbReference type="ARBA" id="ARBA00004496"/>
    </source>
</evidence>
<dbReference type="FunFam" id="3.40.30.10:FF:000196">
    <property type="entry name" value="Glutathione S-transferase theta-4"/>
    <property type="match status" value="1"/>
</dbReference>